<keyword evidence="2" id="KW-0378">Hydrolase</keyword>
<sequence length="289" mass="31180">MTDLTLAPRQAPERRARLRRYLMTPPEHFAVSYAINPWMDPAVPVDVGRALAEWRILRDTYRRLGHRVDELPAPAGLPDAVYAANGALVTPRVTVGARFAYPQRAAEAEVYADWLDRAGLGPVARPTEINEGEGDLLLAGSVILAGTGFRTTRAAHAEVARLTGLEVITLELVDPRFYHLDTALAVLDDDAIAYLPSAFSPASRAELERRYPDAVIAAEADAAVLGLNLVSDGRNVIMAAAAVGLARDLELRGYVPVPVAMPELLKGGGGIKCCTLEIRRDTDPEGMVP</sequence>
<gene>
    <name evidence="4" type="ORF">BKA15_002219</name>
</gene>
<dbReference type="Pfam" id="PF19420">
    <property type="entry name" value="DDAH_eukar"/>
    <property type="match status" value="1"/>
</dbReference>
<proteinExistence type="inferred from homology"/>
<dbReference type="Gene3D" id="3.75.10.10">
    <property type="entry name" value="L-arginine/glycine Amidinotransferase, Chain A"/>
    <property type="match status" value="1"/>
</dbReference>
<dbReference type="RefSeq" id="WP_179750676.1">
    <property type="nucleotide sequence ID" value="NZ_JACCBU010000001.1"/>
</dbReference>
<keyword evidence="4" id="KW-0808">Transferase</keyword>
<feature type="active site" description="Nucleophile" evidence="3">
    <location>
        <position position="273"/>
    </location>
</feature>
<evidence type="ECO:0000256" key="3">
    <source>
        <dbReference type="PIRSR" id="PIRSR633199-1"/>
    </source>
</evidence>
<dbReference type="NCBIfam" id="NF045659">
    <property type="entry name" value="DiMArgaseDdahMtb"/>
    <property type="match status" value="1"/>
</dbReference>
<dbReference type="GO" id="GO:0000052">
    <property type="term" value="P:citrulline metabolic process"/>
    <property type="evidence" value="ECO:0007669"/>
    <property type="project" value="TreeGrafter"/>
</dbReference>
<feature type="active site" description="Proton donor" evidence="3">
    <location>
        <position position="179"/>
    </location>
</feature>
<name>A0A7Y9LBQ3_9ACTN</name>
<dbReference type="Proteomes" id="UP000569914">
    <property type="component" value="Unassembled WGS sequence"/>
</dbReference>
<dbReference type="InterPro" id="IPR033199">
    <property type="entry name" value="DDAH-like"/>
</dbReference>
<keyword evidence="4" id="KW-0032">Aminotransferase</keyword>
<comment type="caution">
    <text evidence="4">The sequence shown here is derived from an EMBL/GenBank/DDBJ whole genome shotgun (WGS) entry which is preliminary data.</text>
</comment>
<evidence type="ECO:0000256" key="1">
    <source>
        <dbReference type="ARBA" id="ARBA00008532"/>
    </source>
</evidence>
<dbReference type="GO" id="GO:0016597">
    <property type="term" value="F:amino acid binding"/>
    <property type="evidence" value="ECO:0007669"/>
    <property type="project" value="TreeGrafter"/>
</dbReference>
<evidence type="ECO:0000313" key="4">
    <source>
        <dbReference type="EMBL" id="NYE70890.1"/>
    </source>
</evidence>
<dbReference type="GO" id="GO:0006525">
    <property type="term" value="P:arginine metabolic process"/>
    <property type="evidence" value="ECO:0007669"/>
    <property type="project" value="TreeGrafter"/>
</dbReference>
<keyword evidence="5" id="KW-1185">Reference proteome</keyword>
<dbReference type="GO" id="GO:0004587">
    <property type="term" value="F:ornithine aminotransferase activity"/>
    <property type="evidence" value="ECO:0007669"/>
    <property type="project" value="UniProtKB-EC"/>
</dbReference>
<dbReference type="GO" id="GO:0016403">
    <property type="term" value="F:dimethylargininase activity"/>
    <property type="evidence" value="ECO:0007669"/>
    <property type="project" value="TreeGrafter"/>
</dbReference>
<dbReference type="PANTHER" id="PTHR12737">
    <property type="entry name" value="DIMETHYLARGININE DIMETHYLAMINOHYDROLASE"/>
    <property type="match status" value="1"/>
</dbReference>
<accession>A0A7Y9LBQ3</accession>
<dbReference type="PANTHER" id="PTHR12737:SF9">
    <property type="entry name" value="DIMETHYLARGININASE"/>
    <property type="match status" value="1"/>
</dbReference>
<reference evidence="4 5" key="1">
    <citation type="submission" date="2020-07" db="EMBL/GenBank/DDBJ databases">
        <title>Sequencing the genomes of 1000 actinobacteria strains.</title>
        <authorList>
            <person name="Klenk H.-P."/>
        </authorList>
    </citation>
    <scope>NUCLEOTIDE SEQUENCE [LARGE SCALE GENOMIC DNA]</scope>
    <source>
        <strain evidence="4 5">DSM 22083</strain>
    </source>
</reference>
<evidence type="ECO:0000313" key="5">
    <source>
        <dbReference type="Proteomes" id="UP000569914"/>
    </source>
</evidence>
<protein>
    <submittedName>
        <fullName evidence="4">Ornithine--oxo-acid transaminase</fullName>
        <ecNumber evidence="4">2.6.1.13</ecNumber>
    </submittedName>
</protein>
<dbReference type="AlphaFoldDB" id="A0A7Y9LBQ3"/>
<dbReference type="EC" id="2.6.1.13" evidence="4"/>
<dbReference type="EMBL" id="JACCBU010000001">
    <property type="protein sequence ID" value="NYE70890.1"/>
    <property type="molecule type" value="Genomic_DNA"/>
</dbReference>
<dbReference type="SUPFAM" id="SSF55909">
    <property type="entry name" value="Pentein"/>
    <property type="match status" value="1"/>
</dbReference>
<evidence type="ECO:0000256" key="2">
    <source>
        <dbReference type="ARBA" id="ARBA00022801"/>
    </source>
</evidence>
<dbReference type="GO" id="GO:0045429">
    <property type="term" value="P:positive regulation of nitric oxide biosynthetic process"/>
    <property type="evidence" value="ECO:0007669"/>
    <property type="project" value="TreeGrafter"/>
</dbReference>
<organism evidence="4 5">
    <name type="scientific">Microlunatus parietis</name>
    <dbReference type="NCBI Taxonomy" id="682979"/>
    <lineage>
        <taxon>Bacteria</taxon>
        <taxon>Bacillati</taxon>
        <taxon>Actinomycetota</taxon>
        <taxon>Actinomycetes</taxon>
        <taxon>Propionibacteriales</taxon>
        <taxon>Propionibacteriaceae</taxon>
        <taxon>Microlunatus</taxon>
    </lineage>
</organism>
<comment type="similarity">
    <text evidence="1">Belongs to the DDAH family.</text>
</comment>